<accession>A0ABN6Q9K9</accession>
<dbReference type="Pfam" id="PF00072">
    <property type="entry name" value="Response_reg"/>
    <property type="match status" value="1"/>
</dbReference>
<dbReference type="Proteomes" id="UP001055453">
    <property type="component" value="Chromosome"/>
</dbReference>
<feature type="domain" description="Response regulatory" evidence="4">
    <location>
        <begin position="1"/>
        <end position="87"/>
    </location>
</feature>
<dbReference type="PANTHER" id="PTHR43547">
    <property type="entry name" value="TWO-COMPONENT HISTIDINE KINASE"/>
    <property type="match status" value="1"/>
</dbReference>
<feature type="modified residue" description="4-aspartylphosphate" evidence="3">
    <location>
        <position position="18"/>
    </location>
</feature>
<keyword evidence="1 3" id="KW-0597">Phosphoprotein</keyword>
<keyword evidence="2" id="KW-0902">Two-component regulatory system</keyword>
<keyword evidence="6" id="KW-1185">Reference proteome</keyword>
<organism evidence="5 6">
    <name type="scientific">Nostoc cf. commune SO-36</name>
    <dbReference type="NCBI Taxonomy" id="449208"/>
    <lineage>
        <taxon>Bacteria</taxon>
        <taxon>Bacillati</taxon>
        <taxon>Cyanobacteriota</taxon>
        <taxon>Cyanophyceae</taxon>
        <taxon>Nostocales</taxon>
        <taxon>Nostocaceae</taxon>
        <taxon>Nostoc</taxon>
    </lineage>
</organism>
<dbReference type="EMBL" id="AP025732">
    <property type="protein sequence ID" value="BDI18529.1"/>
    <property type="molecule type" value="Genomic_DNA"/>
</dbReference>
<dbReference type="InterPro" id="IPR001789">
    <property type="entry name" value="Sig_transdc_resp-reg_receiver"/>
</dbReference>
<name>A0ABN6Q9K9_NOSCO</name>
<proteinExistence type="predicted"/>
<protein>
    <recommendedName>
        <fullName evidence="4">Response regulatory domain-containing protein</fullName>
    </recommendedName>
</protein>
<dbReference type="PROSITE" id="PS50110">
    <property type="entry name" value="RESPONSE_REGULATORY"/>
    <property type="match status" value="1"/>
</dbReference>
<evidence type="ECO:0000313" key="6">
    <source>
        <dbReference type="Proteomes" id="UP001055453"/>
    </source>
</evidence>
<evidence type="ECO:0000256" key="2">
    <source>
        <dbReference type="ARBA" id="ARBA00023012"/>
    </source>
</evidence>
<reference evidence="5" key="1">
    <citation type="submission" date="2022-04" db="EMBL/GenBank/DDBJ databases">
        <title>Complete genome sequence of a cyanobacterium, Nostoc sp. SO-36, isolated in Antarctica.</title>
        <authorList>
            <person name="Kanesaki Y."/>
            <person name="Effendi D."/>
            <person name="Sakamoto T."/>
            <person name="Ohtani S."/>
            <person name="Awai K."/>
        </authorList>
    </citation>
    <scope>NUCLEOTIDE SEQUENCE</scope>
    <source>
        <strain evidence="5">SO-36</strain>
    </source>
</reference>
<dbReference type="InterPro" id="IPR011006">
    <property type="entry name" value="CheY-like_superfamily"/>
</dbReference>
<evidence type="ECO:0000256" key="3">
    <source>
        <dbReference type="PROSITE-ProRule" id="PRU00169"/>
    </source>
</evidence>
<sequence length="100" mass="10851">MEALGIMPQFQPNLLLTDIGMPEVDGYMLMRQIRAMSPELGGKIPAIALTAYASEFDYQQAIAAGFEQHITKPVEPAKLLQAIANLICGCSNLQANLRSS</sequence>
<dbReference type="PANTHER" id="PTHR43547:SF2">
    <property type="entry name" value="HYBRID SIGNAL TRANSDUCTION HISTIDINE KINASE C"/>
    <property type="match status" value="1"/>
</dbReference>
<dbReference type="Gene3D" id="3.40.50.2300">
    <property type="match status" value="1"/>
</dbReference>
<evidence type="ECO:0000313" key="5">
    <source>
        <dbReference type="EMBL" id="BDI18529.1"/>
    </source>
</evidence>
<dbReference type="SUPFAM" id="SSF52172">
    <property type="entry name" value="CheY-like"/>
    <property type="match status" value="1"/>
</dbReference>
<gene>
    <name evidence="5" type="ORF">ANSO36C_43310</name>
</gene>
<evidence type="ECO:0000256" key="1">
    <source>
        <dbReference type="ARBA" id="ARBA00022553"/>
    </source>
</evidence>
<evidence type="ECO:0000259" key="4">
    <source>
        <dbReference type="PROSITE" id="PS50110"/>
    </source>
</evidence>